<dbReference type="GO" id="GO:0030261">
    <property type="term" value="P:chromosome condensation"/>
    <property type="evidence" value="ECO:0007669"/>
    <property type="project" value="InterPro"/>
</dbReference>
<evidence type="ECO:0000256" key="2">
    <source>
        <dbReference type="ARBA" id="ARBA00022490"/>
    </source>
</evidence>
<dbReference type="InterPro" id="IPR003395">
    <property type="entry name" value="RecF/RecN/SMC_N"/>
</dbReference>
<comment type="similarity">
    <text evidence="7">Belongs to the SMC family.</text>
</comment>
<dbReference type="InterPro" id="IPR011890">
    <property type="entry name" value="SMC_prok"/>
</dbReference>
<dbReference type="Pfam" id="PF02463">
    <property type="entry name" value="SMC_N"/>
    <property type="match status" value="1"/>
</dbReference>
<comment type="subunit">
    <text evidence="7">Homodimer.</text>
</comment>
<dbReference type="FunFam" id="3.40.50.300:FF:000984">
    <property type="entry name" value="Chromosome partition protein Smc"/>
    <property type="match status" value="1"/>
</dbReference>
<evidence type="ECO:0000313" key="10">
    <source>
        <dbReference type="EMBL" id="AMB93565.1"/>
    </source>
</evidence>
<dbReference type="Gene3D" id="3.40.50.300">
    <property type="entry name" value="P-loop containing nucleotide triphosphate hydrolases"/>
    <property type="match status" value="2"/>
</dbReference>
<dbReference type="Gene3D" id="3.30.70.1620">
    <property type="match status" value="1"/>
</dbReference>
<dbReference type="GO" id="GO:0016887">
    <property type="term" value="F:ATP hydrolysis activity"/>
    <property type="evidence" value="ECO:0007669"/>
    <property type="project" value="InterPro"/>
</dbReference>
<keyword evidence="5 7" id="KW-0175">Coiled coil</keyword>
<comment type="domain">
    <text evidence="7">Contains large globular domains required for ATP hydrolysis at each terminus and a third globular domain forming a flexible hinge near the middle of the molecule. These domains are separated by coiled-coil structures.</text>
</comment>
<dbReference type="Pfam" id="PF06470">
    <property type="entry name" value="SMC_hinge"/>
    <property type="match status" value="1"/>
</dbReference>
<feature type="coiled-coil region" evidence="7">
    <location>
        <begin position="167"/>
        <end position="201"/>
    </location>
</feature>
<feature type="binding site" evidence="7">
    <location>
        <begin position="32"/>
        <end position="39"/>
    </location>
    <ligand>
        <name>ATP</name>
        <dbReference type="ChEBI" id="CHEBI:30616"/>
    </ligand>
</feature>
<dbReference type="InterPro" id="IPR010935">
    <property type="entry name" value="SMC_hinge"/>
</dbReference>
<proteinExistence type="inferred from homology"/>
<evidence type="ECO:0000259" key="9">
    <source>
        <dbReference type="SMART" id="SM00968"/>
    </source>
</evidence>
<dbReference type="HAMAP" id="MF_01894">
    <property type="entry name" value="Smc_prok"/>
    <property type="match status" value="1"/>
</dbReference>
<dbReference type="GeneID" id="92902798"/>
<dbReference type="SUPFAM" id="SSF75553">
    <property type="entry name" value="Smc hinge domain"/>
    <property type="match status" value="1"/>
</dbReference>
<evidence type="ECO:0000313" key="11">
    <source>
        <dbReference type="Proteomes" id="UP000069912"/>
    </source>
</evidence>
<dbReference type="GO" id="GO:0007059">
    <property type="term" value="P:chromosome segregation"/>
    <property type="evidence" value="ECO:0007669"/>
    <property type="project" value="UniProtKB-UniRule"/>
</dbReference>
<dbReference type="SMART" id="SM00968">
    <property type="entry name" value="SMC_hinge"/>
    <property type="match status" value="1"/>
</dbReference>
<keyword evidence="2 7" id="KW-0963">Cytoplasm</keyword>
<dbReference type="GO" id="GO:0006260">
    <property type="term" value="P:DNA replication"/>
    <property type="evidence" value="ECO:0007669"/>
    <property type="project" value="UniProtKB-UniRule"/>
</dbReference>
<comment type="function">
    <text evidence="7">Required for chromosome condensation and partitioning.</text>
</comment>
<dbReference type="CDD" id="cd03278">
    <property type="entry name" value="ABC_SMC_barmotin"/>
    <property type="match status" value="1"/>
</dbReference>
<dbReference type="PANTHER" id="PTHR43977">
    <property type="entry name" value="STRUCTURAL MAINTENANCE OF CHROMOSOMES PROTEIN 3"/>
    <property type="match status" value="1"/>
</dbReference>
<reference evidence="10 11" key="1">
    <citation type="journal article" date="2016" name="Genome Announc.">
        <title>Complete Genome Sequences of Aerococcus christensenii CCUG 28831T, Aerococcus sanguinicola CCUG 43001T, Aerococcus urinae CCUG 36881T, Aerococcus urinaeequi CCUG 28094T, Aerococcus urinaehominis CCUG 42038 BT, and Aerococcus viridans CCUG 4311T.</title>
        <authorList>
            <person name="Carkaci D."/>
            <person name="Dargis R."/>
            <person name="Nielsen X.C."/>
            <person name="Skovgaard O."/>
            <person name="Fuursted K."/>
            <person name="Christensen J.J."/>
        </authorList>
    </citation>
    <scope>NUCLEOTIDE SEQUENCE [LARGE SCALE GENOMIC DNA]</scope>
    <source>
        <strain evidence="10 11">CCUG43001</strain>
    </source>
</reference>
<reference evidence="11" key="2">
    <citation type="submission" date="2016-01" db="EMBL/GenBank/DDBJ databases">
        <title>Six Aerococcus type strain genome sequencing and assembly using PacBio and Illumina Hiseq.</title>
        <authorList>
            <person name="Carkaci D."/>
            <person name="Dargis R."/>
            <person name="Nielsen X.C."/>
            <person name="Skovgaard O."/>
            <person name="Fuursted K."/>
            <person name="Christensen J.J."/>
        </authorList>
    </citation>
    <scope>NUCLEOTIDE SEQUENCE [LARGE SCALE GENOMIC DNA]</scope>
    <source>
        <strain evidence="11">CCUG43001</strain>
    </source>
</reference>
<evidence type="ECO:0000256" key="8">
    <source>
        <dbReference type="SAM" id="MobiDB-lite"/>
    </source>
</evidence>
<dbReference type="GO" id="GO:0003677">
    <property type="term" value="F:DNA binding"/>
    <property type="evidence" value="ECO:0007669"/>
    <property type="project" value="UniProtKB-UniRule"/>
</dbReference>
<keyword evidence="4 7" id="KW-0067">ATP-binding</keyword>
<feature type="coiled-coil region" evidence="7">
    <location>
        <begin position="234"/>
        <end position="289"/>
    </location>
</feature>
<dbReference type="Gene3D" id="1.20.1060.20">
    <property type="match status" value="1"/>
</dbReference>
<dbReference type="FunFam" id="3.40.50.300:FF:000901">
    <property type="entry name" value="Chromosome partition protein Smc"/>
    <property type="match status" value="1"/>
</dbReference>
<dbReference type="RefSeq" id="WP_067972259.1">
    <property type="nucleotide sequence ID" value="NZ_CP014160.1"/>
</dbReference>
<dbReference type="NCBIfam" id="TIGR02168">
    <property type="entry name" value="SMC_prok_B"/>
    <property type="match status" value="1"/>
</dbReference>
<dbReference type="GO" id="GO:0007062">
    <property type="term" value="P:sister chromatid cohesion"/>
    <property type="evidence" value="ECO:0007669"/>
    <property type="project" value="InterPro"/>
</dbReference>
<protein>
    <recommendedName>
        <fullName evidence="7">Chromosome partition protein Smc</fullName>
    </recommendedName>
</protein>
<dbReference type="GO" id="GO:0005737">
    <property type="term" value="C:cytoplasm"/>
    <property type="evidence" value="ECO:0007669"/>
    <property type="project" value="UniProtKB-SubCell"/>
</dbReference>
<comment type="subcellular location">
    <subcellularLocation>
        <location evidence="1 7">Cytoplasm</location>
    </subcellularLocation>
</comment>
<keyword evidence="3 7" id="KW-0547">Nucleotide-binding</keyword>
<sequence length="1200" mass="135490">MYLKLIELTGFKSFAEKTRIELDRGFTAIVGPNGSGKSNITEAIKWVLGEQSAKSLRGKRMDDVIFAGSEAKRKAQYAEVTLTFNNEDRVLAIDQDEVSISRRYTRSGEATYMINRRQCRLKDITELMLDTGVGRDSFSIISQGRVEAIFTQKAEERRGIFEEAAGVMKYKSRKVEAERKLARAEDNLNRIEDILSEVAGQFEPLEDQRNVALKYQATKQELSEIEIALTSVQVETLSEQWQVAQRDLEECKDQVNQLKADLKTYQDQADQVQSQEEAKEDQVNQLQTDYVDTVQKTEKLQGKIRLYQEKQDFHQRDQSSQQNFLAELDQGIQEAKQEVESLSLHVDRVRQDYADQEKEHQRLNQALEELTAGQAELLETKRNDYIDALQAQARYDNEQKEITKESDRLKDQLARYQKDQEAKQAQYDKLTKDREDRNQAYQDKKKSTEDLLNNYQELAQEAKTYQADLEAADQAYRQAHERMIQVQARLTSLEDLEESHAGFFYGVKNALGMKDRISGIHGAVADLIQVDPTYTAAVETALGGGLQNIVTADAKVASQVIQALKKERGGRATFLPLAVIRPRQLSQQVLNQAQSCPGYVGVLADLVTYESTYRAVMMNLMGTTLVADNLDNARQMAAKLGQRQRIVTLEGDIIHAGGSMTGGQQKQDKSGLLSRKQEIDRLQVEEAELAKAQSQSQADRQAVQTKGQAILDQMEAVKEAGSESRLKEQELKQALDQVDRDLKNLAADLDLVKMDQATAKDQIQELDQQAGELDQKSKDQAEAVQELKASIERMNLSESDRAQRLQDFQAELRQFESQFAVLAEQKKQAEKDYQAAQATLKQKEKDQVQTKQALADLDQELSEHSGQAERYQADYQAAKAQLKEVDQALKAARQARKDLQKESQALSQKQQALNDQLQEALGQQAKLGATVSRYEVSIDNHLDHLREEYGLTYERAREISQLDMSMEAASTKVRQLKQTIEDLGPVNLAAIKDYEEVKERHDFMTKQWEDADQAKTNLYQTIQGIDQEVTERFKVTFEAIRDAFETVFPKLFGGGKATLVLTDPDDLLNTGVEIMAQPPGKHLQLLSLLSGGERALTAIALLFAILHVKTIPFTILDEVEAALDDANVRRYGQYLQNFSKENQFIVITHRKGTMEAANVLYGVTMQESGISKLASVSLADFDAEALEEGKESRDESTRGH</sequence>
<dbReference type="KEGG" id="asan:AWM72_01770"/>
<feature type="coiled-coil region" evidence="7">
    <location>
        <begin position="805"/>
        <end position="923"/>
    </location>
</feature>
<evidence type="ECO:0000256" key="4">
    <source>
        <dbReference type="ARBA" id="ARBA00022840"/>
    </source>
</evidence>
<gene>
    <name evidence="7" type="primary">smc</name>
    <name evidence="10" type="ORF">AWM72_01770</name>
</gene>
<dbReference type="GO" id="GO:0005694">
    <property type="term" value="C:chromosome"/>
    <property type="evidence" value="ECO:0007669"/>
    <property type="project" value="InterPro"/>
</dbReference>
<dbReference type="InterPro" id="IPR024704">
    <property type="entry name" value="SMC"/>
</dbReference>
<evidence type="ECO:0000256" key="6">
    <source>
        <dbReference type="ARBA" id="ARBA00023125"/>
    </source>
</evidence>
<feature type="compositionally biased region" description="Basic and acidic residues" evidence="8">
    <location>
        <begin position="429"/>
        <end position="449"/>
    </location>
</feature>
<dbReference type="Proteomes" id="UP000069912">
    <property type="component" value="Chromosome"/>
</dbReference>
<dbReference type="EMBL" id="CP014160">
    <property type="protein sequence ID" value="AMB93565.1"/>
    <property type="molecule type" value="Genomic_DNA"/>
</dbReference>
<feature type="coiled-coil region" evidence="7">
    <location>
        <begin position="675"/>
        <end position="776"/>
    </location>
</feature>
<evidence type="ECO:0000256" key="3">
    <source>
        <dbReference type="ARBA" id="ARBA00022741"/>
    </source>
</evidence>
<evidence type="ECO:0000256" key="1">
    <source>
        <dbReference type="ARBA" id="ARBA00004496"/>
    </source>
</evidence>
<organism evidence="10 11">
    <name type="scientific">Aerococcus sanguinicola</name>
    <dbReference type="NCBI Taxonomy" id="119206"/>
    <lineage>
        <taxon>Bacteria</taxon>
        <taxon>Bacillati</taxon>
        <taxon>Bacillota</taxon>
        <taxon>Bacilli</taxon>
        <taxon>Lactobacillales</taxon>
        <taxon>Aerococcaceae</taxon>
        <taxon>Aerococcus</taxon>
    </lineage>
</organism>
<dbReference type="InterPro" id="IPR036277">
    <property type="entry name" value="SMC_hinge_sf"/>
</dbReference>
<dbReference type="PIRSF" id="PIRSF005719">
    <property type="entry name" value="SMC"/>
    <property type="match status" value="1"/>
</dbReference>
<dbReference type="GO" id="GO:0005524">
    <property type="term" value="F:ATP binding"/>
    <property type="evidence" value="ECO:0007669"/>
    <property type="project" value="UniProtKB-UniRule"/>
</dbReference>
<dbReference type="AlphaFoldDB" id="A0A109REK6"/>
<keyword evidence="11" id="KW-1185">Reference proteome</keyword>
<evidence type="ECO:0000256" key="5">
    <source>
        <dbReference type="ARBA" id="ARBA00023054"/>
    </source>
</evidence>
<name>A0A109REK6_9LACT</name>
<feature type="domain" description="SMC hinge" evidence="9">
    <location>
        <begin position="518"/>
        <end position="637"/>
    </location>
</feature>
<evidence type="ECO:0000256" key="7">
    <source>
        <dbReference type="HAMAP-Rule" id="MF_01894"/>
    </source>
</evidence>
<dbReference type="SUPFAM" id="SSF52540">
    <property type="entry name" value="P-loop containing nucleoside triphosphate hydrolases"/>
    <property type="match status" value="1"/>
</dbReference>
<keyword evidence="6 7" id="KW-0238">DNA-binding</keyword>
<accession>A0A109REK6</accession>
<feature type="region of interest" description="Disordered" evidence="8">
    <location>
        <begin position="417"/>
        <end position="449"/>
    </location>
</feature>
<dbReference type="InterPro" id="IPR027417">
    <property type="entry name" value="P-loop_NTPase"/>
</dbReference>